<evidence type="ECO:0000313" key="2">
    <source>
        <dbReference type="Proteomes" id="UP000095591"/>
    </source>
</evidence>
<organism evidence="1 2">
    <name type="scientific">Parabacteroides distasonis</name>
    <dbReference type="NCBI Taxonomy" id="823"/>
    <lineage>
        <taxon>Bacteria</taxon>
        <taxon>Pseudomonadati</taxon>
        <taxon>Bacteroidota</taxon>
        <taxon>Bacteroidia</taxon>
        <taxon>Bacteroidales</taxon>
        <taxon>Tannerellaceae</taxon>
        <taxon>Parabacteroides</taxon>
    </lineage>
</organism>
<dbReference type="InterPro" id="IPR036397">
    <property type="entry name" value="RNaseH_sf"/>
</dbReference>
<name>A0A173VAY3_PARDI</name>
<sequence length="160" mass="18206">MDNHIKVPVDLKKEDILALDIATHTGYYSTHGSGTWDFTEKKSNDWKQHLDFRTTLLNFIQKNNIRLIAAEDVNVGGRFSGMRKLSEFRGILMEICDTLGLPEPIFANVSAIKKFATNNGNASKEEMILAMKDKYGQTPVDDNEADACHIFHLICKRYRL</sequence>
<accession>A0A173VAY3</accession>
<protein>
    <submittedName>
        <fullName evidence="1">Uncharacterized protein</fullName>
    </submittedName>
</protein>
<dbReference type="SUPFAM" id="SSF53098">
    <property type="entry name" value="Ribonuclease H-like"/>
    <property type="match status" value="1"/>
</dbReference>
<dbReference type="Gene3D" id="3.30.420.10">
    <property type="entry name" value="Ribonuclease H-like superfamily/Ribonuclease H"/>
    <property type="match status" value="1"/>
</dbReference>
<dbReference type="RefSeq" id="WP_057319612.1">
    <property type="nucleotide sequence ID" value="NZ_CYXP01000006.1"/>
</dbReference>
<dbReference type="GO" id="GO:0003676">
    <property type="term" value="F:nucleic acid binding"/>
    <property type="evidence" value="ECO:0007669"/>
    <property type="project" value="InterPro"/>
</dbReference>
<dbReference type="AlphaFoldDB" id="A0A173VAY3"/>
<dbReference type="InterPro" id="IPR012337">
    <property type="entry name" value="RNaseH-like_sf"/>
</dbReference>
<dbReference type="EMBL" id="CYXP01000006">
    <property type="protein sequence ID" value="CUN23058.1"/>
    <property type="molecule type" value="Genomic_DNA"/>
</dbReference>
<gene>
    <name evidence="1" type="ORF">ERS852429_02717</name>
</gene>
<reference evidence="1 2" key="1">
    <citation type="submission" date="2015-09" db="EMBL/GenBank/DDBJ databases">
        <authorList>
            <consortium name="Pathogen Informatics"/>
        </authorList>
    </citation>
    <scope>NUCLEOTIDE SEQUENCE [LARGE SCALE GENOMIC DNA]</scope>
    <source>
        <strain evidence="1 2">2789STDY5608872</strain>
    </source>
</reference>
<proteinExistence type="predicted"/>
<dbReference type="Proteomes" id="UP000095591">
    <property type="component" value="Unassembled WGS sequence"/>
</dbReference>
<evidence type="ECO:0000313" key="1">
    <source>
        <dbReference type="EMBL" id="CUN23058.1"/>
    </source>
</evidence>